<dbReference type="EMBL" id="BAABBQ010000001">
    <property type="protein sequence ID" value="GAA4009665.1"/>
    <property type="molecule type" value="Genomic_DNA"/>
</dbReference>
<dbReference type="InterPro" id="IPR003754">
    <property type="entry name" value="4pyrrol_synth_uPrphyn_synth"/>
</dbReference>
<evidence type="ECO:0000313" key="3">
    <source>
        <dbReference type="Proteomes" id="UP001500235"/>
    </source>
</evidence>
<accession>A0ABP7SCD3</accession>
<feature type="domain" description="Tetrapyrrole biosynthesis uroporphyrinogen III synthase" evidence="1">
    <location>
        <begin position="19"/>
        <end position="204"/>
    </location>
</feature>
<dbReference type="SUPFAM" id="SSF69618">
    <property type="entry name" value="HemD-like"/>
    <property type="match status" value="1"/>
</dbReference>
<keyword evidence="3" id="KW-1185">Reference proteome</keyword>
<sequence>MRALLILRPEPGALATSLRAEALGMVADRHPLFRTEPVAWTLPPGRFDGLLLTSANAVRHAGALPALPIHAVGQATAEAAVAASGTVATIGDGGVKELLAALTADLRLLHLAGEERIVPASPAQEIVAVPVYRTVALDDPPASLVDGRVLLVHSPAAGRRVAALACDPATVRIAAISEAAAAACGARGWNRAEAAERPDDGALLSLAASLCKD</sequence>
<reference evidence="3" key="1">
    <citation type="journal article" date="2019" name="Int. J. Syst. Evol. Microbiol.">
        <title>The Global Catalogue of Microorganisms (GCM) 10K type strain sequencing project: providing services to taxonomists for standard genome sequencing and annotation.</title>
        <authorList>
            <consortium name="The Broad Institute Genomics Platform"/>
            <consortium name="The Broad Institute Genome Sequencing Center for Infectious Disease"/>
            <person name="Wu L."/>
            <person name="Ma J."/>
        </authorList>
    </citation>
    <scope>NUCLEOTIDE SEQUENCE [LARGE SCALE GENOMIC DNA]</scope>
    <source>
        <strain evidence="3">JCM 17563</strain>
    </source>
</reference>
<evidence type="ECO:0000259" key="1">
    <source>
        <dbReference type="Pfam" id="PF02602"/>
    </source>
</evidence>
<dbReference type="RefSeq" id="WP_344705653.1">
    <property type="nucleotide sequence ID" value="NZ_BAABBQ010000001.1"/>
</dbReference>
<dbReference type="Gene3D" id="3.40.50.10090">
    <property type="match status" value="1"/>
</dbReference>
<dbReference type="Proteomes" id="UP001500235">
    <property type="component" value="Unassembled WGS sequence"/>
</dbReference>
<gene>
    <name evidence="2" type="ORF">GCM10022280_03270</name>
</gene>
<proteinExistence type="predicted"/>
<dbReference type="Pfam" id="PF02602">
    <property type="entry name" value="HEM4"/>
    <property type="match status" value="1"/>
</dbReference>
<protein>
    <recommendedName>
        <fullName evidence="1">Tetrapyrrole biosynthesis uroporphyrinogen III synthase domain-containing protein</fullName>
    </recommendedName>
</protein>
<evidence type="ECO:0000313" key="2">
    <source>
        <dbReference type="EMBL" id="GAA4009665.1"/>
    </source>
</evidence>
<organism evidence="2 3">
    <name type="scientific">Sphingomonas swuensis</name>
    <dbReference type="NCBI Taxonomy" id="977800"/>
    <lineage>
        <taxon>Bacteria</taxon>
        <taxon>Pseudomonadati</taxon>
        <taxon>Pseudomonadota</taxon>
        <taxon>Alphaproteobacteria</taxon>
        <taxon>Sphingomonadales</taxon>
        <taxon>Sphingomonadaceae</taxon>
        <taxon>Sphingomonas</taxon>
    </lineage>
</organism>
<dbReference type="InterPro" id="IPR036108">
    <property type="entry name" value="4pyrrol_syn_uPrphyn_synt_sf"/>
</dbReference>
<comment type="caution">
    <text evidence="2">The sequence shown here is derived from an EMBL/GenBank/DDBJ whole genome shotgun (WGS) entry which is preliminary data.</text>
</comment>
<name>A0ABP7SCD3_9SPHN</name>